<evidence type="ECO:0000313" key="3">
    <source>
        <dbReference type="Proteomes" id="UP001444146"/>
    </source>
</evidence>
<evidence type="ECO:0000313" key="2">
    <source>
        <dbReference type="EMBL" id="MEO3988625.1"/>
    </source>
</evidence>
<feature type="signal peptide" evidence="1">
    <location>
        <begin position="1"/>
        <end position="24"/>
    </location>
</feature>
<accession>A0ABV0HEG2</accession>
<dbReference type="EMBL" id="JAYMYY010000001">
    <property type="protein sequence ID" value="MEO3988625.1"/>
    <property type="molecule type" value="Genomic_DNA"/>
</dbReference>
<evidence type="ECO:0000256" key="1">
    <source>
        <dbReference type="SAM" id="SignalP"/>
    </source>
</evidence>
<keyword evidence="3" id="KW-1185">Reference proteome</keyword>
<dbReference type="Proteomes" id="UP001444146">
    <property type="component" value="Unassembled WGS sequence"/>
</dbReference>
<evidence type="ECO:0008006" key="4">
    <source>
        <dbReference type="Google" id="ProtNLM"/>
    </source>
</evidence>
<organism evidence="2 3">
    <name type="scientific">Pseudocitrobacter cyperus</name>
    <dbReference type="NCBI Taxonomy" id="3112843"/>
    <lineage>
        <taxon>Bacteria</taxon>
        <taxon>Pseudomonadati</taxon>
        <taxon>Pseudomonadota</taxon>
        <taxon>Gammaproteobacteria</taxon>
        <taxon>Enterobacterales</taxon>
        <taxon>Enterobacteriaceae</taxon>
        <taxon>Pseudocitrobacter</taxon>
    </lineage>
</organism>
<keyword evidence="1" id="KW-0732">Signal</keyword>
<proteinExistence type="predicted"/>
<protein>
    <recommendedName>
        <fullName evidence="4">Secreted protein</fullName>
    </recommendedName>
</protein>
<reference evidence="2 3" key="1">
    <citation type="submission" date="2024-01" db="EMBL/GenBank/DDBJ databases">
        <title>Pseudocitrobacter sp. Endophytic strain Cyp-38L.</title>
        <authorList>
            <person name="Amer M.A."/>
            <person name="Hamed S.M."/>
        </authorList>
    </citation>
    <scope>NUCLEOTIDE SEQUENCE [LARGE SCALE GENOMIC DNA]</scope>
    <source>
        <strain evidence="2 3">Cyp38S</strain>
    </source>
</reference>
<sequence length="95" mass="10597">MKSYRSLYLAVTLLAAFSAQSETAIPPDVQRFIDEAEICQHLAGEWEPSLPEQQQKEIKAGVAEHCSKAEKQLPALRAKYSEEQDILAMISGYSL</sequence>
<name>A0ABV0HEG2_9ENTR</name>
<comment type="caution">
    <text evidence="2">The sequence shown here is derived from an EMBL/GenBank/DDBJ whole genome shotgun (WGS) entry which is preliminary data.</text>
</comment>
<feature type="chain" id="PRO_5047221846" description="Secreted protein" evidence="1">
    <location>
        <begin position="25"/>
        <end position="95"/>
    </location>
</feature>
<dbReference type="RefSeq" id="WP_347793163.1">
    <property type="nucleotide sequence ID" value="NZ_JAYMYY010000001.1"/>
</dbReference>
<gene>
    <name evidence="2" type="ORF">VSR74_02110</name>
</gene>